<proteinExistence type="predicted"/>
<evidence type="ECO:0000313" key="1">
    <source>
        <dbReference type="EMBL" id="CAB4293556.1"/>
    </source>
</evidence>
<name>A0A6J5VWT6_PRUAR</name>
<evidence type="ECO:0000313" key="2">
    <source>
        <dbReference type="Proteomes" id="UP000507245"/>
    </source>
</evidence>
<dbReference type="EMBL" id="CAEKKB010000001">
    <property type="protein sequence ID" value="CAB4293556.1"/>
    <property type="molecule type" value="Genomic_DNA"/>
</dbReference>
<dbReference type="AlphaFoldDB" id="A0A6J5VWT6"/>
<gene>
    <name evidence="1" type="ORF">ORAREDHAP_LOCUS2515</name>
</gene>
<reference evidence="2" key="1">
    <citation type="journal article" date="2020" name="Genome Biol.">
        <title>Gamete binning: chromosome-level and haplotype-resolved genome assembly enabled by high-throughput single-cell sequencing of gamete genomes.</title>
        <authorList>
            <person name="Campoy J.A."/>
            <person name="Sun H."/>
            <person name="Goel M."/>
            <person name="Jiao W.-B."/>
            <person name="Folz-Donahue K."/>
            <person name="Wang N."/>
            <person name="Rubio M."/>
            <person name="Liu C."/>
            <person name="Kukat C."/>
            <person name="Ruiz D."/>
            <person name="Huettel B."/>
            <person name="Schneeberger K."/>
        </authorList>
    </citation>
    <scope>NUCLEOTIDE SEQUENCE [LARGE SCALE GENOMIC DNA]</scope>
    <source>
        <strain evidence="2">cv. Rojo Pasion</strain>
    </source>
</reference>
<sequence length="67" mass="7488">MSRTGCAIGTLHSVFRCQVAELEDLLYPSFIGSLDIDGLRQKWLPPRLLGTFVYVSVSDLMRKLLGC</sequence>
<keyword evidence="2" id="KW-1185">Reference proteome</keyword>
<dbReference type="Proteomes" id="UP000507245">
    <property type="component" value="Unassembled WGS sequence"/>
</dbReference>
<protein>
    <submittedName>
        <fullName evidence="1">Uncharacterized protein</fullName>
    </submittedName>
</protein>
<organism evidence="1 2">
    <name type="scientific">Prunus armeniaca</name>
    <name type="common">Apricot</name>
    <name type="synonym">Armeniaca vulgaris</name>
    <dbReference type="NCBI Taxonomy" id="36596"/>
    <lineage>
        <taxon>Eukaryota</taxon>
        <taxon>Viridiplantae</taxon>
        <taxon>Streptophyta</taxon>
        <taxon>Embryophyta</taxon>
        <taxon>Tracheophyta</taxon>
        <taxon>Spermatophyta</taxon>
        <taxon>Magnoliopsida</taxon>
        <taxon>eudicotyledons</taxon>
        <taxon>Gunneridae</taxon>
        <taxon>Pentapetalae</taxon>
        <taxon>rosids</taxon>
        <taxon>fabids</taxon>
        <taxon>Rosales</taxon>
        <taxon>Rosaceae</taxon>
        <taxon>Amygdaloideae</taxon>
        <taxon>Amygdaleae</taxon>
        <taxon>Prunus</taxon>
    </lineage>
</organism>
<accession>A0A6J5VWT6</accession>